<dbReference type="SFLD" id="SFLDS00003">
    <property type="entry name" value="Haloacid_Dehalogenase"/>
    <property type="match status" value="1"/>
</dbReference>
<dbReference type="InterPro" id="IPR023214">
    <property type="entry name" value="HAD_sf"/>
</dbReference>
<comment type="caution">
    <text evidence="1">The sequence shown here is derived from an EMBL/GenBank/DDBJ whole genome shotgun (WGS) entry which is preliminary data.</text>
</comment>
<dbReference type="PANTHER" id="PTHR43434">
    <property type="entry name" value="PHOSPHOGLYCOLATE PHOSPHATASE"/>
    <property type="match status" value="1"/>
</dbReference>
<evidence type="ECO:0000313" key="2">
    <source>
        <dbReference type="Proteomes" id="UP000240419"/>
    </source>
</evidence>
<dbReference type="SFLD" id="SFLDG01129">
    <property type="entry name" value="C1.5:_HAD__Beta-PGM__Phosphata"/>
    <property type="match status" value="1"/>
</dbReference>
<dbReference type="GO" id="GO:0008967">
    <property type="term" value="F:phosphoglycolate phosphatase activity"/>
    <property type="evidence" value="ECO:0007669"/>
    <property type="project" value="TreeGrafter"/>
</dbReference>
<dbReference type="OrthoDB" id="9807630at2"/>
<dbReference type="InterPro" id="IPR036412">
    <property type="entry name" value="HAD-like_sf"/>
</dbReference>
<dbReference type="RefSeq" id="WP_106837987.1">
    <property type="nucleotide sequence ID" value="NZ_JBCNIW010000041.1"/>
</dbReference>
<organism evidence="1 2">
    <name type="scientific">Brevibacillus fortis</name>
    <dbReference type="NCBI Taxonomy" id="2126352"/>
    <lineage>
        <taxon>Bacteria</taxon>
        <taxon>Bacillati</taxon>
        <taxon>Bacillota</taxon>
        <taxon>Bacilli</taxon>
        <taxon>Bacillales</taxon>
        <taxon>Paenibacillaceae</taxon>
        <taxon>Brevibacillus</taxon>
    </lineage>
</organism>
<dbReference type="InterPro" id="IPR041492">
    <property type="entry name" value="HAD_2"/>
</dbReference>
<dbReference type="GO" id="GO:0006281">
    <property type="term" value="P:DNA repair"/>
    <property type="evidence" value="ECO:0007669"/>
    <property type="project" value="TreeGrafter"/>
</dbReference>
<dbReference type="InterPro" id="IPR050155">
    <property type="entry name" value="HAD-like_hydrolase_sf"/>
</dbReference>
<dbReference type="Proteomes" id="UP000240419">
    <property type="component" value="Unassembled WGS sequence"/>
</dbReference>
<name>A0A2P7VH28_9BACL</name>
<dbReference type="EMBL" id="PXZM01000007">
    <property type="protein sequence ID" value="PSJ98531.1"/>
    <property type="molecule type" value="Genomic_DNA"/>
</dbReference>
<proteinExistence type="predicted"/>
<dbReference type="Pfam" id="PF13419">
    <property type="entry name" value="HAD_2"/>
    <property type="match status" value="1"/>
</dbReference>
<dbReference type="SUPFAM" id="SSF56784">
    <property type="entry name" value="HAD-like"/>
    <property type="match status" value="1"/>
</dbReference>
<protein>
    <submittedName>
        <fullName evidence="1">HAD family hydrolase</fullName>
    </submittedName>
</protein>
<dbReference type="PANTHER" id="PTHR43434:SF1">
    <property type="entry name" value="PHOSPHOGLYCOLATE PHOSPHATASE"/>
    <property type="match status" value="1"/>
</dbReference>
<dbReference type="Gene3D" id="3.40.50.1000">
    <property type="entry name" value="HAD superfamily/HAD-like"/>
    <property type="match status" value="1"/>
</dbReference>
<keyword evidence="2" id="KW-1185">Reference proteome</keyword>
<accession>A0A2P7VH28</accession>
<reference evidence="1 2" key="1">
    <citation type="submission" date="2018-03" db="EMBL/GenBank/DDBJ databases">
        <title>Brevisbacillus phylogenomics.</title>
        <authorList>
            <person name="Dunlap C."/>
        </authorList>
    </citation>
    <scope>NUCLEOTIDE SEQUENCE [LARGE SCALE GENOMIC DNA]</scope>
    <source>
        <strain evidence="1 2">NRRL NRS-1210</strain>
    </source>
</reference>
<sequence>MAIIFDLDQTLIDSRAAEPYRMGKNRDLNKVYGMIPTLTPYPGINELIEECNQNNIRISIVTAGTIHYCKRVVEHWQWKIDHLVCFHDYAPLKKPHPKPIQMGVARLNKDTTDIIAIGDSSTDTEAARKAGVFSIGALWGTIDKQSLIASKPDLLCENVAELRNFIASKFF</sequence>
<dbReference type="CDD" id="cd07505">
    <property type="entry name" value="HAD_BPGM-like"/>
    <property type="match status" value="1"/>
</dbReference>
<gene>
    <name evidence="1" type="ORF">C7R93_06200</name>
</gene>
<evidence type="ECO:0000313" key="1">
    <source>
        <dbReference type="EMBL" id="PSJ98531.1"/>
    </source>
</evidence>
<keyword evidence="1" id="KW-0378">Hydrolase</keyword>
<dbReference type="AlphaFoldDB" id="A0A2P7VH28"/>